<evidence type="ECO:0000313" key="2">
    <source>
        <dbReference type="EMBL" id="UJO22217.1"/>
    </source>
</evidence>
<dbReference type="AlphaFoldDB" id="A0A9Q8PH02"/>
<accession>A0A9Q8PH02</accession>
<evidence type="ECO:0000256" key="1">
    <source>
        <dbReference type="SAM" id="MobiDB-lite"/>
    </source>
</evidence>
<sequence>MCYANMITWMECGHFRVIQQMCSEAKERSPPSLCLSAHEPVATDIDAAHGVCPDLAKHPLLPGQERPSQWAVGMGIERTSGKGRGQYRTDGPMKT</sequence>
<dbReference type="RefSeq" id="XP_047766583.1">
    <property type="nucleotide sequence ID" value="XM_047908005.1"/>
</dbReference>
<reference evidence="2" key="2">
    <citation type="journal article" date="2022" name="Microb. Genom.">
        <title>A chromosome-scale genome assembly of the tomato pathogen Cladosporium fulvum reveals a compartmentalized genome architecture and the presence of a dispensable chromosome.</title>
        <authorList>
            <person name="Zaccaron A.Z."/>
            <person name="Chen L.H."/>
            <person name="Samaras A."/>
            <person name="Stergiopoulos I."/>
        </authorList>
    </citation>
    <scope>NUCLEOTIDE SEQUENCE</scope>
    <source>
        <strain evidence="2">Race5_Kim</strain>
    </source>
</reference>
<dbReference type="KEGG" id="ffu:CLAFUR5_08857"/>
<dbReference type="GeneID" id="71988735"/>
<dbReference type="EMBL" id="CP090171">
    <property type="protein sequence ID" value="UJO22217.1"/>
    <property type="molecule type" value="Genomic_DNA"/>
</dbReference>
<feature type="region of interest" description="Disordered" evidence="1">
    <location>
        <begin position="74"/>
        <end position="95"/>
    </location>
</feature>
<gene>
    <name evidence="2" type="ORF">CLAFUR5_08857</name>
</gene>
<protein>
    <submittedName>
        <fullName evidence="2">Uncharacterized protein</fullName>
    </submittedName>
</protein>
<evidence type="ECO:0000313" key="3">
    <source>
        <dbReference type="Proteomes" id="UP000756132"/>
    </source>
</evidence>
<dbReference type="OrthoDB" id="3648519at2759"/>
<proteinExistence type="predicted"/>
<keyword evidence="3" id="KW-1185">Reference proteome</keyword>
<name>A0A9Q8PH02_PASFU</name>
<organism evidence="2 3">
    <name type="scientific">Passalora fulva</name>
    <name type="common">Tomato leaf mold</name>
    <name type="synonym">Cladosporium fulvum</name>
    <dbReference type="NCBI Taxonomy" id="5499"/>
    <lineage>
        <taxon>Eukaryota</taxon>
        <taxon>Fungi</taxon>
        <taxon>Dikarya</taxon>
        <taxon>Ascomycota</taxon>
        <taxon>Pezizomycotina</taxon>
        <taxon>Dothideomycetes</taxon>
        <taxon>Dothideomycetidae</taxon>
        <taxon>Mycosphaerellales</taxon>
        <taxon>Mycosphaerellaceae</taxon>
        <taxon>Fulvia</taxon>
    </lineage>
</organism>
<dbReference type="Proteomes" id="UP000756132">
    <property type="component" value="Chromosome 9"/>
</dbReference>
<reference evidence="2" key="1">
    <citation type="submission" date="2021-12" db="EMBL/GenBank/DDBJ databases">
        <authorList>
            <person name="Zaccaron A."/>
            <person name="Stergiopoulos I."/>
        </authorList>
    </citation>
    <scope>NUCLEOTIDE SEQUENCE</scope>
    <source>
        <strain evidence="2">Race5_Kim</strain>
    </source>
</reference>